<feature type="region of interest" description="Disordered" evidence="2">
    <location>
        <begin position="99"/>
        <end position="124"/>
    </location>
</feature>
<dbReference type="AlphaFoldDB" id="A0AAV6GJ43"/>
<evidence type="ECO:0000256" key="3">
    <source>
        <dbReference type="SAM" id="Phobius"/>
    </source>
</evidence>
<dbReference type="GO" id="GO:0140625">
    <property type="term" value="F:opioid growth factor receptor activity"/>
    <property type="evidence" value="ECO:0007669"/>
    <property type="project" value="InterPro"/>
</dbReference>
<dbReference type="EMBL" id="JADWDJ010000010">
    <property type="protein sequence ID" value="KAG5274799.1"/>
    <property type="molecule type" value="Genomic_DNA"/>
</dbReference>
<reference evidence="5" key="1">
    <citation type="submission" date="2020-10" db="EMBL/GenBank/DDBJ databases">
        <title>Chromosome-scale genome assembly of the Allis shad, Alosa alosa.</title>
        <authorList>
            <person name="Margot Z."/>
            <person name="Christophe K."/>
            <person name="Cabau C."/>
            <person name="Louis A."/>
            <person name="Berthelot C."/>
            <person name="Parey E."/>
            <person name="Roest Crollius H."/>
            <person name="Montfort J."/>
            <person name="Robinson-Rechavi M."/>
            <person name="Bucao C."/>
            <person name="Bouchez O."/>
            <person name="Gislard M."/>
            <person name="Lluch J."/>
            <person name="Milhes M."/>
            <person name="Lampietro C."/>
            <person name="Lopez Roques C."/>
            <person name="Donnadieu C."/>
            <person name="Braasch I."/>
            <person name="Desvignes T."/>
            <person name="Postlethwait J."/>
            <person name="Bobe J."/>
            <person name="Guiguen Y."/>
        </authorList>
    </citation>
    <scope>NUCLEOTIDE SEQUENCE</scope>
    <source>
        <strain evidence="5">M-15738</strain>
        <tissue evidence="5">Blood</tissue>
    </source>
</reference>
<feature type="compositionally biased region" description="Polar residues" evidence="2">
    <location>
        <begin position="416"/>
        <end position="433"/>
    </location>
</feature>
<feature type="compositionally biased region" description="Basic and acidic residues" evidence="2">
    <location>
        <begin position="434"/>
        <end position="481"/>
    </location>
</feature>
<organism evidence="5 6">
    <name type="scientific">Alosa alosa</name>
    <name type="common">allis shad</name>
    <dbReference type="NCBI Taxonomy" id="278164"/>
    <lineage>
        <taxon>Eukaryota</taxon>
        <taxon>Metazoa</taxon>
        <taxon>Chordata</taxon>
        <taxon>Craniata</taxon>
        <taxon>Vertebrata</taxon>
        <taxon>Euteleostomi</taxon>
        <taxon>Actinopterygii</taxon>
        <taxon>Neopterygii</taxon>
        <taxon>Teleostei</taxon>
        <taxon>Clupei</taxon>
        <taxon>Clupeiformes</taxon>
        <taxon>Clupeoidei</taxon>
        <taxon>Clupeidae</taxon>
        <taxon>Alosa</taxon>
    </lineage>
</organism>
<protein>
    <recommendedName>
        <fullName evidence="4">Opioid growth factor receptor (OGFr) conserved domain-containing protein</fullName>
    </recommendedName>
</protein>
<gene>
    <name evidence="5" type="ORF">AALO_G00140240</name>
</gene>
<evidence type="ECO:0000256" key="1">
    <source>
        <dbReference type="ARBA" id="ARBA00010365"/>
    </source>
</evidence>
<feature type="region of interest" description="Disordered" evidence="2">
    <location>
        <begin position="415"/>
        <end position="557"/>
    </location>
</feature>
<feature type="compositionally biased region" description="Basic and acidic residues" evidence="2">
    <location>
        <begin position="491"/>
        <end position="514"/>
    </location>
</feature>
<keyword evidence="3" id="KW-0812">Transmembrane</keyword>
<comment type="similarity">
    <text evidence="1">Belongs to the opioid growth factor receptor family.</text>
</comment>
<feature type="compositionally biased region" description="Basic and acidic residues" evidence="2">
    <location>
        <begin position="521"/>
        <end position="535"/>
    </location>
</feature>
<comment type="caution">
    <text evidence="5">The sequence shown here is derived from an EMBL/GenBank/DDBJ whole genome shotgun (WGS) entry which is preliminary data.</text>
</comment>
<dbReference type="InterPro" id="IPR039574">
    <property type="entry name" value="OGFr"/>
</dbReference>
<dbReference type="GO" id="GO:0016020">
    <property type="term" value="C:membrane"/>
    <property type="evidence" value="ECO:0007669"/>
    <property type="project" value="InterPro"/>
</dbReference>
<dbReference type="Pfam" id="PF04664">
    <property type="entry name" value="OGFr_N"/>
    <property type="match status" value="1"/>
</dbReference>
<feature type="transmembrane region" description="Helical" evidence="3">
    <location>
        <begin position="7"/>
        <end position="27"/>
    </location>
</feature>
<feature type="region of interest" description="Disordered" evidence="2">
    <location>
        <begin position="47"/>
        <end position="86"/>
    </location>
</feature>
<dbReference type="PANTHER" id="PTHR14015:SF1">
    <property type="entry name" value="OPIOID GROWTH FACTOR RECEPTOR"/>
    <property type="match status" value="1"/>
</dbReference>
<keyword evidence="6" id="KW-1185">Reference proteome</keyword>
<sequence length="557" mass="64240">MISLKRLVNCVVYVLSYFARPVFFLVGRLPHQVISFMANLRPAVRNDFESSDSENSPRPRPLQANYSSPKGNDSKSLYNVDSDSDESFTCEYDSTWDDEDNIEDDTNATSKTHTRKKKPEKQTQTWAWLRDGRNTRAAKDMQTYRHDYPDQGDPPSCQDFHPNLKFYKNEKNSQPDDLSILDFHNKWKGDYSRLERVHTFIQWLFPIREDGMNEEAYKLTKDEIKAFTEDETAKERLRRSYELMLDFYGIKLVDHQTGDVQRAENWKERYHNLNKYIHNSLRITRILKCLGTLGFANYQAPLVRFFLKETIENRELPNVKESVLDYFLFSILDKAKRKELVKEAFIMFQSSQGNEKSKTTFKWCPKWVQKKFQEELNRVEKGTNSLDFVKEIQPATEGNSCERNDSQLEEEKGLITKTQVHNNDDTSLGSASLESKHSDKDDETSANKGDGEKQHQNTEEAGDGMKAKNNISDKQENKSRPDGSNMGSESLESKRSDKDDATSASKGDGEEYKNSEVANDVQREENYKDTDEKSVDLSVENSKSGDDLSVATPSSTK</sequence>
<dbReference type="InterPro" id="IPR006757">
    <property type="entry name" value="OGF_rcpt"/>
</dbReference>
<evidence type="ECO:0000256" key="2">
    <source>
        <dbReference type="SAM" id="MobiDB-lite"/>
    </source>
</evidence>
<dbReference type="PANTHER" id="PTHR14015">
    <property type="entry name" value="OPIOID GROWTH FACTOR RECEPTOR OGFR ZETA-TYPE OPIOID RECEPTOR"/>
    <property type="match status" value="1"/>
</dbReference>
<keyword evidence="3" id="KW-1133">Transmembrane helix</keyword>
<evidence type="ECO:0000313" key="6">
    <source>
        <dbReference type="Proteomes" id="UP000823561"/>
    </source>
</evidence>
<feature type="domain" description="Opioid growth factor receptor (OGFr) conserved" evidence="4">
    <location>
        <begin position="161"/>
        <end position="366"/>
    </location>
</feature>
<accession>A0AAV6GJ43</accession>
<evidence type="ECO:0000313" key="5">
    <source>
        <dbReference type="EMBL" id="KAG5274799.1"/>
    </source>
</evidence>
<name>A0AAV6GJ43_9TELE</name>
<feature type="compositionally biased region" description="Polar residues" evidence="2">
    <location>
        <begin position="64"/>
        <end position="81"/>
    </location>
</feature>
<evidence type="ECO:0000259" key="4">
    <source>
        <dbReference type="Pfam" id="PF04664"/>
    </source>
</evidence>
<keyword evidence="3" id="KW-0472">Membrane</keyword>
<proteinExistence type="inferred from homology"/>
<dbReference type="Proteomes" id="UP000823561">
    <property type="component" value="Chromosome 10"/>
</dbReference>